<reference evidence="2" key="2">
    <citation type="journal article" date="2004" name="Nat. Genet.">
        <title>Complete sequencing and characterization of 21,243 full-length human cDNAs.</title>
        <authorList>
            <person name="Ota T."/>
            <person name="Suzuki Y."/>
            <person name="Nishikawa T."/>
            <person name="Otsuki T."/>
            <person name="Sugiyama T."/>
            <person name="Irie R."/>
            <person name="Wakamatsu A."/>
            <person name="Hayashi K."/>
            <person name="Sato H."/>
            <person name="Nagai K."/>
            <person name="Kimura K."/>
            <person name="Makita H."/>
            <person name="Sekine M."/>
            <person name="Obayashi M."/>
            <person name="Nishi T."/>
            <person name="Shibahara T."/>
            <person name="Tanaka T."/>
            <person name="Ishii S."/>
            <person name="Yamamoto J."/>
            <person name="Saito K."/>
            <person name="Kawai Y."/>
            <person name="Isono Y."/>
            <person name="Nakamura Y."/>
            <person name="Nagahari K."/>
            <person name="Murakami K."/>
            <person name="Yasuda T."/>
            <person name="Iwayanagi T."/>
            <person name="Wagatsuma M."/>
            <person name="Shiratori A."/>
            <person name="Sudo H."/>
            <person name="Hosoiri T."/>
            <person name="Kaku Y."/>
            <person name="Kodaira H."/>
            <person name="Kondo H."/>
            <person name="Sugawara M."/>
            <person name="Takahashi M."/>
            <person name="Kanda K."/>
            <person name="Yokoi T."/>
            <person name="Furuya T."/>
            <person name="Kikkawa E."/>
            <person name="Omura Y."/>
            <person name="Abe K."/>
            <person name="Kamihara K."/>
            <person name="Katsuta N."/>
            <person name="Sato K."/>
            <person name="Tanikawa M."/>
            <person name="Yamazaki M."/>
            <person name="Ninomiya K."/>
            <person name="Ishibashi T."/>
            <person name="Yamashita H."/>
            <person name="Murakawa K."/>
            <person name="Fujimori K."/>
            <person name="Tanai H."/>
            <person name="Kimata M."/>
            <person name="Watanabe M."/>
            <person name="Hiraoka S."/>
            <person name="Chiba Y."/>
            <person name="Ishida S."/>
            <person name="Ono Y."/>
            <person name="Takiguchi S."/>
            <person name="Watanabe S."/>
            <person name="Yosida M."/>
            <person name="Hotuta T."/>
            <person name="Kusano J."/>
            <person name="Kanehori K."/>
            <person name="Takahashi-Fujii A."/>
            <person name="Hara H."/>
            <person name="Tanase T."/>
            <person name="Nomura Y."/>
            <person name="Togiya S."/>
            <person name="Komai F."/>
            <person name="Hara R."/>
            <person name="Takeuchi K."/>
            <person name="Arita M."/>
            <person name="Imose N."/>
            <person name="Musashino K."/>
            <person name="Yuuki H."/>
            <person name="Oshima A."/>
            <person name="Sasaki N."/>
            <person name="Aotsuka S."/>
            <person name="Yoshikawa Y."/>
            <person name="Matsunawa H."/>
            <person name="Ichihara T."/>
            <person name="Shiohata N."/>
            <person name="Sano S."/>
            <person name="Moriya S."/>
            <person name="Momiyama H."/>
            <person name="Satoh N."/>
            <person name="Takami S."/>
            <person name="Terashima Y."/>
            <person name="Suzuki O."/>
            <person name="Nakagawa S."/>
            <person name="Senoh A."/>
            <person name="Mizoguchi H."/>
            <person name="Goto Y."/>
            <person name="Shimizu F."/>
            <person name="Wakebe H."/>
            <person name="Hishigaki H."/>
            <person name="Watanabe T."/>
            <person name="Sugiyama A."/>
            <person name="Takemoto M."/>
            <person name="Kawakami B."/>
            <person name="Yamazaki M."/>
            <person name="Watanabe K."/>
            <person name="Kumagai A."/>
            <person name="Itakura S."/>
            <person name="Fukuzumi Y."/>
            <person name="Fujimori Y."/>
            <person name="Komiyama M."/>
            <person name="Tashiro H."/>
            <person name="Tanigami A."/>
            <person name="Fujiwara T."/>
            <person name="Ono T."/>
            <person name="Yamada K."/>
            <person name="Fujii Y."/>
            <person name="Ozaki K."/>
            <person name="Hirao M."/>
            <person name="Ohmori Y."/>
            <person name="Kawabata A."/>
            <person name="Hikiji T."/>
            <person name="Kobatake N."/>
            <person name="Inagaki H."/>
            <person name="Ikema Y."/>
            <person name="Okamoto S."/>
            <person name="Okitani R."/>
            <person name="Kawakami T."/>
            <person name="Noguchi S."/>
            <person name="Itoh T."/>
            <person name="Shigeta K."/>
            <person name="Senba T."/>
            <person name="Matsumura K."/>
            <person name="Nakajima Y."/>
            <person name="Mizuno T."/>
            <person name="Morinaga M."/>
            <person name="Sasaki M."/>
            <person name="Togashi T."/>
            <person name="Oyama M."/>
            <person name="Hata H."/>
            <person name="Watanabe M."/>
            <person name="Komatsu T."/>
            <person name="Mizushima-Sugano J."/>
            <person name="Satoh T."/>
            <person name="Shirai Y."/>
            <person name="Takahashi Y."/>
            <person name="Nakagawa K."/>
            <person name="Okumura K."/>
            <person name="Nagase T."/>
            <person name="Nomura N."/>
            <person name="Kikuchi H."/>
            <person name="Masuho Y."/>
            <person name="Yamashita R."/>
            <person name="Nakai K."/>
            <person name="Yada T."/>
            <person name="Nakamura Y."/>
            <person name="Ohara O."/>
            <person name="Isogai T."/>
            <person name="Sugano S."/>
        </authorList>
    </citation>
    <scope>NUCLEOTIDE SEQUENCE</scope>
    <source>
        <tissue evidence="2">Cerebellum</tissue>
    </source>
</reference>
<evidence type="ECO:0000313" key="1">
    <source>
        <dbReference type="EMBL" id="AAI32708.1"/>
    </source>
</evidence>
<reference evidence="1" key="1">
    <citation type="journal article" date="2004" name="Genome Res.">
        <title>The status, quality, and expansion of the NIH full-length cDNA project: the Mammalian Gene Collection (MGC).</title>
        <authorList>
            <consortium name="The MGC Project Team"/>
            <person name="Gerhard D.S."/>
            <person name="Wagner L."/>
            <person name="Feingold E.A."/>
            <person name="Shenmen C.M."/>
            <person name="Grouse L.H."/>
            <person name="Schuler G."/>
            <person name="Klein S.L."/>
            <person name="Old S."/>
            <person name="Rasooly R."/>
            <person name="Good P."/>
            <person name="Guyer M."/>
            <person name="Peck A.M."/>
            <person name="Derge J.G."/>
            <person name="Lipman D."/>
            <person name="Collins F.S."/>
            <person name="Jang W."/>
            <person name="Sherry S."/>
            <person name="Feolo M."/>
            <person name="Misquitta L."/>
            <person name="Lee E."/>
            <person name="Rotmistrovsky K."/>
            <person name="Greenhut S.F."/>
            <person name="Schaefer C.F."/>
            <person name="Buetow K."/>
            <person name="Bonner T.I."/>
            <person name="Haussler D."/>
            <person name="Kent J."/>
            <person name="Kiekhaus M."/>
            <person name="Furey T."/>
            <person name="Brent M."/>
            <person name="Prange C."/>
            <person name="Schreiber K."/>
            <person name="Shapiro N."/>
            <person name="Bhat N.K."/>
            <person name="Hopkins R.F."/>
            <person name="Hsie F."/>
            <person name="Driscoll T."/>
            <person name="Soares M.B."/>
            <person name="Casavant T.L."/>
            <person name="Scheetz T.E."/>
            <person name="Brown-stein M.J."/>
            <person name="Usdin T.B."/>
            <person name="Toshiyuki S."/>
            <person name="Carninci P."/>
            <person name="Piao Y."/>
            <person name="Dudekula D.B."/>
            <person name="Ko M.S."/>
            <person name="Kawakami K."/>
            <person name="Suzuki Y."/>
            <person name="Sugano S."/>
            <person name="Gruber C.E."/>
            <person name="Smith M.R."/>
            <person name="Simmons B."/>
            <person name="Moore T."/>
            <person name="Waterman R."/>
            <person name="Johnson S.L."/>
            <person name="Ruan Y."/>
            <person name="Wei C.L."/>
            <person name="Mathavan S."/>
            <person name="Gunaratne P.H."/>
            <person name="Wu J."/>
            <person name="Garcia A.M."/>
            <person name="Hulyk S.W."/>
            <person name="Fuh E."/>
            <person name="Yuan Y."/>
            <person name="Sneed A."/>
            <person name="Kowis C."/>
            <person name="Hodgson A."/>
            <person name="Muzny D.M."/>
            <person name="McPherson J."/>
            <person name="Gibbs R.A."/>
            <person name="Fahey J."/>
            <person name="Helton E."/>
            <person name="Ketteman M."/>
            <person name="Madan A."/>
            <person name="Rodrigues S."/>
            <person name="Sanchez A."/>
            <person name="Whiting M."/>
            <person name="Madari A."/>
            <person name="Young A.C."/>
            <person name="Wetherby K.D."/>
            <person name="Granite S.J."/>
            <person name="Kwong P.N."/>
            <person name="Brinkley C.P."/>
            <person name="Pearson R.L."/>
            <person name="Bouffard G.G."/>
            <person name="Blakesly R.W."/>
            <person name="Green E.D."/>
            <person name="Dickson M.C."/>
            <person name="Rodriguez A.C."/>
            <person name="Grimwood J."/>
            <person name="Schmutz J."/>
            <person name="Myers R.M."/>
            <person name="Butterfield Y.S."/>
            <person name="Griffith M."/>
            <person name="Griffith O.L."/>
            <person name="Krzywinski M.I."/>
            <person name="Liao N."/>
            <person name="Morin R."/>
            <person name="Morrin R."/>
            <person name="Palmquist D."/>
            <person name="Petrescu A.S."/>
            <person name="Skalska U."/>
            <person name="Smailus D.E."/>
            <person name="Stott J.M."/>
            <person name="Schnerch A."/>
            <person name="Schein J.E."/>
            <person name="Jones S.J."/>
            <person name="Holt R.A."/>
            <person name="Baross A."/>
            <person name="Marra M.A."/>
            <person name="Clifton S."/>
            <person name="Makowski K.A."/>
            <person name="Bosak S."/>
            <person name="Malek J."/>
        </authorList>
    </citation>
    <scope>NUCLEOTIDE SEQUENCE [LARGE SCALE MRNA]</scope>
    <source>
        <tissue evidence="1">Brain</tissue>
    </source>
</reference>
<dbReference type="EMBL" id="BC132707">
    <property type="protein sequence ID" value="AAI32708.1"/>
    <property type="molecule type" value="mRNA"/>
</dbReference>
<accession>Q8NBE2</accession>
<name>Q8NBE2_HUMAN</name>
<evidence type="ECO:0000313" key="2">
    <source>
        <dbReference type="EMBL" id="BAC03503.1"/>
    </source>
</evidence>
<dbReference type="EMBL" id="BC132709">
    <property type="protein sequence ID" value="AAI32710.1"/>
    <property type="molecule type" value="mRNA"/>
</dbReference>
<dbReference type="EMBL" id="AK090679">
    <property type="protein sequence ID" value="BAC03503.1"/>
    <property type="molecule type" value="mRNA"/>
</dbReference>
<sequence>MDGTCIERRRQWYRDDLPLCFKKEENPPSNNVDGPGGCYAKCKKKREGQMLHDLIPMGPATATSFLTEDIGLAFYQVSPLLGFLCLLSQDTWNMYTCPRWIGRSAEPPSAACQAGGTRLLGTLHSPALLS</sequence>
<proteinExistence type="evidence at transcript level"/>
<organism evidence="2">
    <name type="scientific">Homo sapiens</name>
    <name type="common">Human</name>
    <dbReference type="NCBI Taxonomy" id="9606"/>
    <lineage>
        <taxon>Eukaryota</taxon>
        <taxon>Metazoa</taxon>
        <taxon>Chordata</taxon>
        <taxon>Craniata</taxon>
        <taxon>Vertebrata</taxon>
        <taxon>Euteleostomi</taxon>
        <taxon>Mammalia</taxon>
        <taxon>Eutheria</taxon>
        <taxon>Euarchontoglires</taxon>
        <taxon>Primates</taxon>
        <taxon>Haplorrhini</taxon>
        <taxon>Catarrhini</taxon>
        <taxon>Hominidae</taxon>
        <taxon>Homo</taxon>
    </lineage>
</organism>
<dbReference type="AlphaFoldDB" id="Q8NBE2"/>
<gene>
    <name evidence="1" type="primary">FLJ33360</name>
</gene>
<protein>
    <submittedName>
        <fullName evidence="1">FLJ33360 protein</fullName>
    </submittedName>
    <submittedName>
        <fullName evidence="2">cDNA FLJ33360 fis, clone BRACE2005253</fullName>
    </submittedName>
</protein>